<reference evidence="10" key="3">
    <citation type="submission" date="2025-08" db="UniProtKB">
        <authorList>
            <consortium name="RefSeq"/>
        </authorList>
    </citation>
    <scope>IDENTIFICATION</scope>
    <source>
        <tissue evidence="10">Whole organism</tissue>
    </source>
</reference>
<dbReference type="PROSITE" id="PS50102">
    <property type="entry name" value="RRM"/>
    <property type="match status" value="1"/>
</dbReference>
<keyword evidence="4 5" id="KW-0694">RNA-binding</keyword>
<dbReference type="Pfam" id="PF00076">
    <property type="entry name" value="RRM_1"/>
    <property type="match status" value="1"/>
</dbReference>
<dbReference type="InterPro" id="IPR048995">
    <property type="entry name" value="STL11/RBM22-like_N"/>
</dbReference>
<evidence type="ECO:0000259" key="7">
    <source>
        <dbReference type="PROSITE" id="PS50102"/>
    </source>
</evidence>
<evidence type="ECO:0000313" key="9">
    <source>
        <dbReference type="Proteomes" id="UP000694904"/>
    </source>
</evidence>
<dbReference type="InterPro" id="IPR036855">
    <property type="entry name" value="Znf_CCCH_sf"/>
</dbReference>
<dbReference type="Pfam" id="PF21369">
    <property type="entry name" value="STL11_N"/>
    <property type="match status" value="1"/>
</dbReference>
<evidence type="ECO:0000256" key="5">
    <source>
        <dbReference type="PROSITE-ProRule" id="PRU00176"/>
    </source>
</evidence>
<evidence type="ECO:0000256" key="1">
    <source>
        <dbReference type="ARBA" id="ARBA00022723"/>
    </source>
</evidence>
<organism evidence="9 10">
    <name type="scientific">Drosophila arizonae</name>
    <name type="common">Fruit fly</name>
    <dbReference type="NCBI Taxonomy" id="7263"/>
    <lineage>
        <taxon>Eukaryota</taxon>
        <taxon>Metazoa</taxon>
        <taxon>Ecdysozoa</taxon>
        <taxon>Arthropoda</taxon>
        <taxon>Hexapoda</taxon>
        <taxon>Insecta</taxon>
        <taxon>Pterygota</taxon>
        <taxon>Neoptera</taxon>
        <taxon>Endopterygota</taxon>
        <taxon>Diptera</taxon>
        <taxon>Brachycera</taxon>
        <taxon>Muscomorpha</taxon>
        <taxon>Ephydroidea</taxon>
        <taxon>Drosophilidae</taxon>
        <taxon>Drosophila</taxon>
    </lineage>
</organism>
<protein>
    <submittedName>
        <fullName evidence="10">Pre-mRNA-splicing factor RBM22-like isoform X1</fullName>
    </submittedName>
</protein>
<dbReference type="InterPro" id="IPR039171">
    <property type="entry name" value="Cwc2/Slt11"/>
</dbReference>
<dbReference type="CDD" id="cd12224">
    <property type="entry name" value="RRM_RBM22"/>
    <property type="match status" value="1"/>
</dbReference>
<evidence type="ECO:0000256" key="6">
    <source>
        <dbReference type="PROSITE-ProRule" id="PRU00723"/>
    </source>
</evidence>
<evidence type="ECO:0000256" key="4">
    <source>
        <dbReference type="ARBA" id="ARBA00022884"/>
    </source>
</evidence>
<evidence type="ECO:0000256" key="3">
    <source>
        <dbReference type="ARBA" id="ARBA00022833"/>
    </source>
</evidence>
<proteinExistence type="predicted"/>
<keyword evidence="3 6" id="KW-0862">Zinc</keyword>
<dbReference type="SUPFAM" id="SSF54928">
    <property type="entry name" value="RNA-binding domain, RBD"/>
    <property type="match status" value="1"/>
</dbReference>
<gene>
    <name evidence="10" type="primary">LOC108618910</name>
</gene>
<dbReference type="Proteomes" id="UP000694904">
    <property type="component" value="Chromosome X"/>
</dbReference>
<dbReference type="InterPro" id="IPR000504">
    <property type="entry name" value="RRM_dom"/>
</dbReference>
<reference evidence="9" key="1">
    <citation type="journal article" date="1997" name="Nucleic Acids Res.">
        <title>tRNAscan-SE: a program for improved detection of transfer RNA genes in genomic sequence.</title>
        <authorList>
            <person name="Lowe T.M."/>
            <person name="Eddy S.R."/>
        </authorList>
    </citation>
    <scope>NUCLEOTIDE SEQUENCE [LARGE SCALE GENOMIC DNA]</scope>
</reference>
<keyword evidence="2 6" id="KW-0863">Zinc-finger</keyword>
<dbReference type="PANTHER" id="PTHR14089:SF6">
    <property type="entry name" value="PRE-MRNA-SPLICING FACTOR RBM22"/>
    <property type="match status" value="1"/>
</dbReference>
<accession>A0ABM1PTS9</accession>
<dbReference type="GeneID" id="108618910"/>
<dbReference type="InterPro" id="IPR000571">
    <property type="entry name" value="Znf_CCCH"/>
</dbReference>
<dbReference type="Gene3D" id="4.10.1000.10">
    <property type="entry name" value="Zinc finger, CCCH-type"/>
    <property type="match status" value="1"/>
</dbReference>
<evidence type="ECO:0000256" key="2">
    <source>
        <dbReference type="ARBA" id="ARBA00022771"/>
    </source>
</evidence>
<dbReference type="InterPro" id="IPR012677">
    <property type="entry name" value="Nucleotide-bd_a/b_plait_sf"/>
</dbReference>
<evidence type="ECO:0000259" key="8">
    <source>
        <dbReference type="PROSITE" id="PS50103"/>
    </source>
</evidence>
<dbReference type="SMART" id="SM00356">
    <property type="entry name" value="ZnF_C3H1"/>
    <property type="match status" value="1"/>
</dbReference>
<keyword evidence="1 6" id="KW-0479">Metal-binding</keyword>
<dbReference type="RefSeq" id="XP_017870615.1">
    <property type="nucleotide sequence ID" value="XM_018015126.1"/>
</dbReference>
<feature type="zinc finger region" description="C3H1-type" evidence="6">
    <location>
        <begin position="128"/>
        <end position="155"/>
    </location>
</feature>
<name>A0ABM1PTS9_DROAR</name>
<dbReference type="PANTHER" id="PTHR14089">
    <property type="entry name" value="PRE-MRNA-SPLICING FACTOR RBM22"/>
    <property type="match status" value="1"/>
</dbReference>
<keyword evidence="9" id="KW-1185">Reference proteome</keyword>
<dbReference type="PROSITE" id="PS50103">
    <property type="entry name" value="ZF_C3H1"/>
    <property type="match status" value="1"/>
</dbReference>
<dbReference type="Gene3D" id="3.30.70.330">
    <property type="match status" value="1"/>
</dbReference>
<feature type="domain" description="RRM" evidence="7">
    <location>
        <begin position="201"/>
        <end position="274"/>
    </location>
</feature>
<dbReference type="InterPro" id="IPR035979">
    <property type="entry name" value="RBD_domain_sf"/>
</dbReference>
<feature type="domain" description="C3H1-type" evidence="8">
    <location>
        <begin position="128"/>
        <end position="155"/>
    </location>
</feature>
<dbReference type="SUPFAM" id="SSF90229">
    <property type="entry name" value="CCCH zinc finger"/>
    <property type="match status" value="1"/>
</dbReference>
<sequence>MSLSKAITYNRHNWKDSSCPILCPSCLGENPNVRMIKERYDKNCKICTRPFTCFRWCPGMQMRFKKTEICQACARMKNVCQTCVLDLVYGLPTQVRDVAIMNANKSAARAAKNKTLIKLSRMAPYYTQNRSRICSFWLRGRCRRAEGCPYRHEKPHDPDEVLYSQNIRDRYYGNNDLVAEKMLHRVGLMPKLDVPLDKTISTLYVGNLSEQISEAELLNVFYPYGEIRSVTLVPRQSYAFVQYFNRSDAELAAERTFSKLSLKGRRLIIKWARTQQRPFPLNFNKNRRYAGEELSFGNGEIYIMPPGLKLRDLPPSLIPTSVYKQIVQR</sequence>
<reference evidence="9" key="2">
    <citation type="journal article" date="2016" name="G3 (Bethesda)">
        <title>Genome Evolution in Three Species of Cactophilic Drosophila.</title>
        <authorList>
            <person name="Sanchez-Flores A."/>
            <person name="Penazola F."/>
            <person name="Carpinteyro-Ponce J."/>
            <person name="Nazario-Yepiz N."/>
            <person name="Abreu-Goodger C."/>
            <person name="Machado C.A."/>
            <person name="Markow T.A."/>
        </authorList>
    </citation>
    <scope>NUCLEOTIDE SEQUENCE [LARGE SCALE GENOMIC DNA]</scope>
</reference>
<dbReference type="SMART" id="SM00360">
    <property type="entry name" value="RRM"/>
    <property type="match status" value="1"/>
</dbReference>
<evidence type="ECO:0000313" key="10">
    <source>
        <dbReference type="RefSeq" id="XP_017870615.1"/>
    </source>
</evidence>